<dbReference type="Proteomes" id="UP000322225">
    <property type="component" value="Chromosome 10"/>
</dbReference>
<evidence type="ECO:0000256" key="1">
    <source>
        <dbReference type="SAM" id="MobiDB-lite"/>
    </source>
</evidence>
<feature type="compositionally biased region" description="Polar residues" evidence="1">
    <location>
        <begin position="524"/>
        <end position="548"/>
    </location>
</feature>
<accession>A0A5M6C6P0</accession>
<proteinExistence type="predicted"/>
<keyword evidence="3" id="KW-1185">Reference proteome</keyword>
<gene>
    <name evidence="2" type="ORF">CI109_105641</name>
</gene>
<dbReference type="OrthoDB" id="2576607at2759"/>
<feature type="compositionally biased region" description="Polar residues" evidence="1">
    <location>
        <begin position="358"/>
        <end position="376"/>
    </location>
</feature>
<protein>
    <submittedName>
        <fullName evidence="2">Uncharacterized protein</fullName>
    </submittedName>
</protein>
<dbReference type="KEGG" id="ksn:43587657"/>
<evidence type="ECO:0000313" key="2">
    <source>
        <dbReference type="EMBL" id="WWD21158.1"/>
    </source>
</evidence>
<feature type="compositionally biased region" description="Polar residues" evidence="1">
    <location>
        <begin position="438"/>
        <end position="455"/>
    </location>
</feature>
<feature type="region of interest" description="Disordered" evidence="1">
    <location>
        <begin position="430"/>
        <end position="499"/>
    </location>
</feature>
<reference evidence="2" key="1">
    <citation type="submission" date="2017-08" db="EMBL/GenBank/DDBJ databases">
        <authorList>
            <person name="Cuomo C."/>
            <person name="Billmyre B."/>
            <person name="Heitman J."/>
        </authorList>
    </citation>
    <scope>NUCLEOTIDE SEQUENCE</scope>
    <source>
        <strain evidence="2">CBS 12478</strain>
    </source>
</reference>
<feature type="region of interest" description="Disordered" evidence="1">
    <location>
        <begin position="127"/>
        <end position="376"/>
    </location>
</feature>
<sequence>MSEYADDEPMNPSRALVLWKPKHLFLPPVQEPPPPSRVFRHIDLEMEGEKKRSIYFTDPNEKHTPDHEIALPELILNDTFRRLIYGIPRTITYRPYSPATRPPSYASTLPNQDVNKSQVHDYHQRAFHDDNSMEESPIPPPKKKRPLTSSKIVLKRKSPEPQHQDIFGSPGDLHQLPVKKHKTSINEIEEDASIEQWRVGKRPGHQGSFRTPNILPDEPAGAPASTSQCEKKRSLSQSIASSAERVLKKPFRPPTRILPLKSATKRARSSSPPPQQRMTLRPSSPPALPTHRSTHTSSSITTSAFKSPLPGSSTTHTLTDPPLPDFLRKSPNSNRRLTRPNKAFKTPSRSDRSPAPFISTSTNRSARNASGNSQAQAQVASLQNEILMLKKAIKYDEEDDETHLHFLVHQWRNAGRDIVERLFELVPRPEHQFDQQETKYSSQKQASHGTNSWTDQGRVPPTPTLTRDQLDYIRNAPTNEDGEPVDEEGDPLIPDMEGTDEEMKKVMIGLLEKDRYGQEKYKSHWSSQSSNFDTNTSGNYPTSTTSRPQADRNEWNFASLMQAMGVDPSLLGWNNDTEDWIEYSISISQESLD</sequence>
<dbReference type="RefSeq" id="XP_031862390.1">
    <property type="nucleotide sequence ID" value="XM_032003532.1"/>
</dbReference>
<name>A0A5M6C6P0_9TREE</name>
<feature type="region of interest" description="Disordered" evidence="1">
    <location>
        <begin position="522"/>
        <end position="549"/>
    </location>
</feature>
<evidence type="ECO:0000313" key="3">
    <source>
        <dbReference type="Proteomes" id="UP000322225"/>
    </source>
</evidence>
<dbReference type="EMBL" id="CP144060">
    <property type="protein sequence ID" value="WWD21158.1"/>
    <property type="molecule type" value="Genomic_DNA"/>
</dbReference>
<dbReference type="Gene3D" id="6.10.140.1020">
    <property type="match status" value="1"/>
</dbReference>
<feature type="compositionally biased region" description="Acidic residues" evidence="1">
    <location>
        <begin position="480"/>
        <end position="490"/>
    </location>
</feature>
<organism evidence="2 3">
    <name type="scientific">Kwoniella shandongensis</name>
    <dbReference type="NCBI Taxonomy" id="1734106"/>
    <lineage>
        <taxon>Eukaryota</taxon>
        <taxon>Fungi</taxon>
        <taxon>Dikarya</taxon>
        <taxon>Basidiomycota</taxon>
        <taxon>Agaricomycotina</taxon>
        <taxon>Tremellomycetes</taxon>
        <taxon>Tremellales</taxon>
        <taxon>Cryptococcaceae</taxon>
        <taxon>Kwoniella</taxon>
    </lineage>
</organism>
<dbReference type="GeneID" id="43587657"/>
<reference evidence="2" key="2">
    <citation type="submission" date="2024-01" db="EMBL/GenBank/DDBJ databases">
        <title>Comparative genomics of Cryptococcus and Kwoniella reveals pathogenesis evolution and contrasting modes of karyotype evolution via chromosome fusion or intercentromeric recombination.</title>
        <authorList>
            <person name="Coelho M.A."/>
            <person name="David-Palma M."/>
            <person name="Shea T."/>
            <person name="Bowers K."/>
            <person name="McGinley-Smith S."/>
            <person name="Mohammad A.W."/>
            <person name="Gnirke A."/>
            <person name="Yurkov A.M."/>
            <person name="Nowrousian M."/>
            <person name="Sun S."/>
            <person name="Cuomo C.A."/>
            <person name="Heitman J."/>
        </authorList>
    </citation>
    <scope>NUCLEOTIDE SEQUENCE</scope>
    <source>
        <strain evidence="2">CBS 12478</strain>
    </source>
</reference>
<dbReference type="AlphaFoldDB" id="A0A5M6C6P0"/>